<protein>
    <submittedName>
        <fullName evidence="3">Predicted protein</fullName>
    </submittedName>
</protein>
<dbReference type="SUPFAM" id="SSF48371">
    <property type="entry name" value="ARM repeat"/>
    <property type="match status" value="1"/>
</dbReference>
<feature type="region of interest" description="Disordered" evidence="2">
    <location>
        <begin position="925"/>
        <end position="953"/>
    </location>
</feature>
<sequence>MAPPPPQKHTQPQKKAGRGRGPGPGRGRGRGAGRAGRGPGRGARLPASNATPPFAASSAPPHVVHVCQAPALAPAQELVARIRAATDASLDARVREDALRAMRDLLEKEFSGAAVVGGGDRFARVHDAMLTLVNDPAPGVRAAAPGVLGAAACAVARFDAESIAAESFADDDAADTADAGCAFDDDDDARPPPPTRGSDVFFQWVTRAIAIALAKNDRGVVDGKDLQTKAFAMEAAGACIHATLARVDAENAAADAAADAAAAAASTRLSAIVYPKFPELARACQAALDDALTPWQLLPGLLKLLRIMMRRREWIFPPGDEARASTSFTNLADALLAWMMNDDAPTEVKNLVTAQLGGFDREWVANKTFAGTVLSHLCDDVCIRKRFVNNKFDILSCSWEEAEAMEKTKKAAAGCFRAIAKRNLASKILPKDTAVAMTTKLLALARAACWRKDETETWQACTCAGLLARACADAFPAEIFPPDLFVDAVAAEDMPTTESALDAVVAVLDAVAATANANDSWREHRDGFVRAVAAAFSYHGGAAARMRRSSDPRERDRARDAYFTLVTSDDATIRFTATREIGAALERTKQLSKSKSDAAAAVDDAAFYLDVLLASAAVESDSNQTQIRFDEETPPFETYVNMASTLARDYVDAADVPALLVEKSVAAAAALVVRAPATSTDDSRRRRRAFRDLIVRCLKRRGDGRDFCDVDDVAARAALEATSNAAVSDASVLRDDGGGADAASTDASIFAEIIRCAETGSRDVREESARAIEALRAARLLSSSQLLDVVQLATTRVGDECVDVREAYASALPTAAAAATAAAGAAVVATASSDRPSWVTAIALAPQTLAFHPKQIATLMNFLTARPPARRGADREWVRRLTSACARVAPPPPTRESSSLTSRNSVAVSLLNAAAAGRAAAAEALAEEESSAKSPKKRARAKSERAERDAEAERKIAAEEAATAAATRAAVVRASDDAALWFATQECARHCVSARLRTHFGNAAETLALLERCLRAAAKPPPSAPEIMTSSWHLVEFTHGLERALYNAYEGTATTPPPGKTAASFFRANQRTCEEWLTRAREATLAASTACGHRAAAARDAILRVNRCVASQRRRCDVAAKRKLEAAELLPRLKREFKAAKAALNDAHKQHGIASAKLERAVGNAKTERKGGGGVTAKQQKQIDLLKVKLEEAKDRVREAHAGQQSAHAAREAAEQRLVDDERIARTAAANTFRATRAAANLLVDVHEGDLLRRVLYTGSHTTALAW</sequence>
<dbReference type="EMBL" id="GG663735">
    <property type="protein sequence ID" value="EEH60401.1"/>
    <property type="molecule type" value="Genomic_DNA"/>
</dbReference>
<dbReference type="RefSeq" id="XP_003055149.1">
    <property type="nucleotide sequence ID" value="XM_003055103.1"/>
</dbReference>
<gene>
    <name evidence="3" type="ORF">MICPUCDRAFT_50610</name>
</gene>
<evidence type="ECO:0000313" key="3">
    <source>
        <dbReference type="EMBL" id="EEH60401.1"/>
    </source>
</evidence>
<keyword evidence="4" id="KW-1185">Reference proteome</keyword>
<feature type="region of interest" description="Disordered" evidence="2">
    <location>
        <begin position="1"/>
        <end position="59"/>
    </location>
</feature>
<dbReference type="Proteomes" id="UP000001876">
    <property type="component" value="Unassembled WGS sequence"/>
</dbReference>
<organism evidence="4">
    <name type="scientific">Micromonas pusilla (strain CCMP1545)</name>
    <name type="common">Picoplanktonic green alga</name>
    <dbReference type="NCBI Taxonomy" id="564608"/>
    <lineage>
        <taxon>Eukaryota</taxon>
        <taxon>Viridiplantae</taxon>
        <taxon>Chlorophyta</taxon>
        <taxon>Mamiellophyceae</taxon>
        <taxon>Mamiellales</taxon>
        <taxon>Mamiellaceae</taxon>
        <taxon>Micromonas</taxon>
    </lineage>
</organism>
<name>C1MIL2_MICPC</name>
<evidence type="ECO:0000256" key="1">
    <source>
        <dbReference type="SAM" id="Coils"/>
    </source>
</evidence>
<feature type="compositionally biased region" description="Gly residues" evidence="2">
    <location>
        <begin position="19"/>
        <end position="41"/>
    </location>
</feature>
<dbReference type="InterPro" id="IPR016024">
    <property type="entry name" value="ARM-type_fold"/>
</dbReference>
<dbReference type="GO" id="GO:0000184">
    <property type="term" value="P:nuclear-transcribed mRNA catabolic process, nonsense-mediated decay"/>
    <property type="evidence" value="ECO:0007669"/>
    <property type="project" value="InterPro"/>
</dbReference>
<evidence type="ECO:0000256" key="2">
    <source>
        <dbReference type="SAM" id="MobiDB-lite"/>
    </source>
</evidence>
<dbReference type="GeneID" id="9680509"/>
<dbReference type="KEGG" id="mpp:MICPUCDRAFT_50610"/>
<feature type="coiled-coil region" evidence="1">
    <location>
        <begin position="1176"/>
        <end position="1203"/>
    </location>
</feature>
<accession>C1MIL2</accession>
<dbReference type="eggNOG" id="KOG0891">
    <property type="taxonomic scope" value="Eukaryota"/>
</dbReference>
<dbReference type="GO" id="GO:0004674">
    <property type="term" value="F:protein serine/threonine kinase activity"/>
    <property type="evidence" value="ECO:0007669"/>
    <property type="project" value="InterPro"/>
</dbReference>
<feature type="compositionally biased region" description="Basic and acidic residues" evidence="2">
    <location>
        <begin position="941"/>
        <end position="953"/>
    </location>
</feature>
<proteinExistence type="predicted"/>
<dbReference type="Pfam" id="PF15785">
    <property type="entry name" value="SMG1"/>
    <property type="match status" value="1"/>
</dbReference>
<reference evidence="3 4" key="1">
    <citation type="journal article" date="2009" name="Science">
        <title>Green evolution and dynamic adaptations revealed by genomes of the marine picoeukaryotes Micromonas.</title>
        <authorList>
            <person name="Worden A.Z."/>
            <person name="Lee J.H."/>
            <person name="Mock T."/>
            <person name="Rouze P."/>
            <person name="Simmons M.P."/>
            <person name="Aerts A.L."/>
            <person name="Allen A.E."/>
            <person name="Cuvelier M.L."/>
            <person name="Derelle E."/>
            <person name="Everett M.V."/>
            <person name="Foulon E."/>
            <person name="Grimwood J."/>
            <person name="Gundlach H."/>
            <person name="Henrissat B."/>
            <person name="Napoli C."/>
            <person name="McDonald S.M."/>
            <person name="Parker M.S."/>
            <person name="Rombauts S."/>
            <person name="Salamov A."/>
            <person name="Von Dassow P."/>
            <person name="Badger J.H."/>
            <person name="Coutinho P.M."/>
            <person name="Demir E."/>
            <person name="Dubchak I."/>
            <person name="Gentemann C."/>
            <person name="Eikrem W."/>
            <person name="Gready J.E."/>
            <person name="John U."/>
            <person name="Lanier W."/>
            <person name="Lindquist E.A."/>
            <person name="Lucas S."/>
            <person name="Mayer K.F."/>
            <person name="Moreau H."/>
            <person name="Not F."/>
            <person name="Otillar R."/>
            <person name="Panaud O."/>
            <person name="Pangilinan J."/>
            <person name="Paulsen I."/>
            <person name="Piegu B."/>
            <person name="Poliakov A."/>
            <person name="Robbens S."/>
            <person name="Schmutz J."/>
            <person name="Toulza E."/>
            <person name="Wyss T."/>
            <person name="Zelensky A."/>
            <person name="Zhou K."/>
            <person name="Armbrust E.V."/>
            <person name="Bhattacharya D."/>
            <person name="Goodenough U.W."/>
            <person name="Van de Peer Y."/>
            <person name="Grigoriev I.V."/>
        </authorList>
    </citation>
    <scope>NUCLEOTIDE SEQUENCE [LARGE SCALE GENOMIC DNA]</scope>
    <source>
        <strain evidence="3 4">CCMP1545</strain>
    </source>
</reference>
<evidence type="ECO:0000313" key="4">
    <source>
        <dbReference type="Proteomes" id="UP000001876"/>
    </source>
</evidence>
<feature type="compositionally biased region" description="Low complexity" evidence="2">
    <location>
        <begin position="42"/>
        <end position="59"/>
    </location>
</feature>
<dbReference type="AlphaFoldDB" id="C1MIL2"/>
<keyword evidence="1" id="KW-0175">Coiled coil</keyword>
<dbReference type="InterPro" id="IPR031559">
    <property type="entry name" value="SMG1"/>
</dbReference>
<dbReference type="STRING" id="564608.C1MIL2"/>